<evidence type="ECO:0000259" key="3">
    <source>
        <dbReference type="PROSITE" id="PS51352"/>
    </source>
</evidence>
<evidence type="ECO:0000313" key="5">
    <source>
        <dbReference type="EMBL" id="KAG7528412.1"/>
    </source>
</evidence>
<proteinExistence type="predicted"/>
<feature type="compositionally biased region" description="Basic and acidic residues" evidence="2">
    <location>
        <begin position="590"/>
        <end position="602"/>
    </location>
</feature>
<protein>
    <recommendedName>
        <fullName evidence="7">Thioredoxin</fullName>
    </recommendedName>
</protein>
<dbReference type="SUPFAM" id="SSF52833">
    <property type="entry name" value="Thioredoxin-like"/>
    <property type="match status" value="1"/>
</dbReference>
<dbReference type="Proteomes" id="UP000812966">
    <property type="component" value="Unassembled WGS sequence"/>
</dbReference>
<feature type="region of interest" description="Disordered" evidence="2">
    <location>
        <begin position="438"/>
        <end position="460"/>
    </location>
</feature>
<evidence type="ECO:0000256" key="2">
    <source>
        <dbReference type="SAM" id="MobiDB-lite"/>
    </source>
</evidence>
<dbReference type="InterPro" id="IPR013766">
    <property type="entry name" value="Thioredoxin_domain"/>
</dbReference>
<keyword evidence="6" id="KW-1185">Reference proteome</keyword>
<reference evidence="5" key="1">
    <citation type="submission" date="2020-04" db="EMBL/GenBank/DDBJ databases">
        <title>Analysis of mating type loci in Filobasidium floriforme.</title>
        <authorList>
            <person name="Nowrousian M."/>
        </authorList>
    </citation>
    <scope>NUCLEOTIDE SEQUENCE</scope>
    <source>
        <strain evidence="5">CBS 6242</strain>
    </source>
</reference>
<dbReference type="Pfam" id="PF06201">
    <property type="entry name" value="PITH"/>
    <property type="match status" value="1"/>
</dbReference>
<dbReference type="InterPro" id="IPR037047">
    <property type="entry name" value="PITH_dom_sf"/>
</dbReference>
<feature type="region of interest" description="Disordered" evidence="2">
    <location>
        <begin position="338"/>
        <end position="381"/>
    </location>
</feature>
<keyword evidence="1" id="KW-1015">Disulfide bond</keyword>
<dbReference type="PROSITE" id="PS51352">
    <property type="entry name" value="THIOREDOXIN_2"/>
    <property type="match status" value="1"/>
</dbReference>
<feature type="compositionally biased region" description="Low complexity" evidence="2">
    <location>
        <begin position="113"/>
        <end position="122"/>
    </location>
</feature>
<feature type="compositionally biased region" description="Polar residues" evidence="2">
    <location>
        <begin position="623"/>
        <end position="637"/>
    </location>
</feature>
<dbReference type="Gene3D" id="3.40.30.10">
    <property type="entry name" value="Glutaredoxin"/>
    <property type="match status" value="1"/>
</dbReference>
<feature type="region of interest" description="Disordered" evidence="2">
    <location>
        <begin position="579"/>
        <end position="637"/>
    </location>
</feature>
<feature type="domain" description="Thioredoxin" evidence="3">
    <location>
        <begin position="1"/>
        <end position="111"/>
    </location>
</feature>
<dbReference type="Gene3D" id="2.60.120.470">
    <property type="entry name" value="PITH domain"/>
    <property type="match status" value="1"/>
</dbReference>
<feature type="compositionally biased region" description="Gly residues" evidence="2">
    <location>
        <begin position="534"/>
        <end position="548"/>
    </location>
</feature>
<sequence>MPGPNLKDVQSVNEFDSIIKGLPASKACFVDFTATWCPPCKMIGPIFEKHAGTTPHAQFLKVDVDKLQPVAARYGIRAMPTFIVIKGGQKVGEMMGADPAGLANLIKTHAGAAPPAGSSSTGAGAGAGAGSSASGSGPVSAEPGVESLLPQVHTAQLTCLNESADHGIKSVIGSGAGKKGSSYLESESDPELLVYLPFNQPVKIKSISFFSGISPPQGPKTVQLFINQSQFDFADADSHEPTQELVLTEGDVKGGNRIDLRFVRFQNVNSLHILVKDNQGDEETTRIDSFDVYGSEVLIEVVLPPAEEDVAGGPAGFDARSRQVLREVLGDAVDVALDGENENENGNEDEGARVPLLSQNDDDGIPPPPTTGRVSQLQEAREPSALAYAISERSRAETRARMQAVMVAREEVATARLGVEAARQDVADARAAMAATDLTPAPTREEVQEPTDLSSASTSEVQIQPILSSIRDLRSALHQRVLTLGQEVEQLRARAAAVERGFADNRSQRQRVHAQMGDARMMALLAGEGEEVGGGDVSSLGGGPGLGQPGFDEQQDPTGIRQEDRLEVRDSGPWSLSSLVNRVSASQPGVHERNREEGRYEVVKGSGSAEIEGSKEERRQRRLNQVKSESVSAASCI</sequence>
<dbReference type="Pfam" id="PF00085">
    <property type="entry name" value="Thioredoxin"/>
    <property type="match status" value="1"/>
</dbReference>
<feature type="compositionally biased region" description="Polar residues" evidence="2">
    <location>
        <begin position="451"/>
        <end position="460"/>
    </location>
</feature>
<name>A0A8K0JHR3_9TREE</name>
<feature type="compositionally biased region" description="Low complexity" evidence="2">
    <location>
        <begin position="130"/>
        <end position="144"/>
    </location>
</feature>
<dbReference type="InterPro" id="IPR008979">
    <property type="entry name" value="Galactose-bd-like_sf"/>
</dbReference>
<evidence type="ECO:0000256" key="1">
    <source>
        <dbReference type="ARBA" id="ARBA00023157"/>
    </source>
</evidence>
<dbReference type="InterPro" id="IPR010400">
    <property type="entry name" value="PITH_dom"/>
</dbReference>
<dbReference type="InterPro" id="IPR017937">
    <property type="entry name" value="Thioredoxin_CS"/>
</dbReference>
<feature type="domain" description="PITH" evidence="4">
    <location>
        <begin position="137"/>
        <end position="312"/>
    </location>
</feature>
<dbReference type="CDD" id="cd02947">
    <property type="entry name" value="TRX_family"/>
    <property type="match status" value="1"/>
</dbReference>
<dbReference type="PROSITE" id="PS51532">
    <property type="entry name" value="PITH"/>
    <property type="match status" value="1"/>
</dbReference>
<organism evidence="5 6">
    <name type="scientific">Filobasidium floriforme</name>
    <dbReference type="NCBI Taxonomy" id="5210"/>
    <lineage>
        <taxon>Eukaryota</taxon>
        <taxon>Fungi</taxon>
        <taxon>Dikarya</taxon>
        <taxon>Basidiomycota</taxon>
        <taxon>Agaricomycotina</taxon>
        <taxon>Tremellomycetes</taxon>
        <taxon>Filobasidiales</taxon>
        <taxon>Filobasidiaceae</taxon>
        <taxon>Filobasidium</taxon>
    </lineage>
</organism>
<dbReference type="PROSITE" id="PS00194">
    <property type="entry name" value="THIOREDOXIN_1"/>
    <property type="match status" value="1"/>
</dbReference>
<gene>
    <name evidence="5" type="ORF">FFLO_06181</name>
</gene>
<dbReference type="PANTHER" id="PTHR46115">
    <property type="entry name" value="THIOREDOXIN-LIKE PROTEIN 1"/>
    <property type="match status" value="1"/>
</dbReference>
<feature type="compositionally biased region" description="Acidic residues" evidence="2">
    <location>
        <begin position="338"/>
        <end position="349"/>
    </location>
</feature>
<dbReference type="GO" id="GO:0005737">
    <property type="term" value="C:cytoplasm"/>
    <property type="evidence" value="ECO:0007669"/>
    <property type="project" value="UniProtKB-ARBA"/>
</dbReference>
<feature type="region of interest" description="Disordered" evidence="2">
    <location>
        <begin position="113"/>
        <end position="144"/>
    </location>
</feature>
<evidence type="ECO:0000313" key="6">
    <source>
        <dbReference type="Proteomes" id="UP000812966"/>
    </source>
</evidence>
<dbReference type="InterPro" id="IPR036249">
    <property type="entry name" value="Thioredoxin-like_sf"/>
</dbReference>
<dbReference type="SUPFAM" id="SSF49785">
    <property type="entry name" value="Galactose-binding domain-like"/>
    <property type="match status" value="1"/>
</dbReference>
<dbReference type="AlphaFoldDB" id="A0A8K0JHR3"/>
<evidence type="ECO:0008006" key="7">
    <source>
        <dbReference type="Google" id="ProtNLM"/>
    </source>
</evidence>
<dbReference type="EMBL" id="JABELV010000185">
    <property type="protein sequence ID" value="KAG7528412.1"/>
    <property type="molecule type" value="Genomic_DNA"/>
</dbReference>
<accession>A0A8K0JHR3</accession>
<comment type="caution">
    <text evidence="5">The sequence shown here is derived from an EMBL/GenBank/DDBJ whole genome shotgun (WGS) entry which is preliminary data.</text>
</comment>
<evidence type="ECO:0000259" key="4">
    <source>
        <dbReference type="PROSITE" id="PS51532"/>
    </source>
</evidence>
<feature type="region of interest" description="Disordered" evidence="2">
    <location>
        <begin position="530"/>
        <end position="557"/>
    </location>
</feature>